<keyword evidence="3" id="KW-1185">Reference proteome</keyword>
<evidence type="ECO:0000256" key="1">
    <source>
        <dbReference type="SAM" id="SignalP"/>
    </source>
</evidence>
<evidence type="ECO:0000313" key="2">
    <source>
        <dbReference type="EMBL" id="KAJ8050393.1"/>
    </source>
</evidence>
<accession>A0A9Q1CT08</accession>
<proteinExistence type="predicted"/>
<protein>
    <submittedName>
        <fullName evidence="2">Uncharacterized protein</fullName>
    </submittedName>
</protein>
<evidence type="ECO:0000313" key="3">
    <source>
        <dbReference type="Proteomes" id="UP001152320"/>
    </source>
</evidence>
<comment type="caution">
    <text evidence="2">The sequence shown here is derived from an EMBL/GenBank/DDBJ whole genome shotgun (WGS) entry which is preliminary data.</text>
</comment>
<reference evidence="2" key="1">
    <citation type="submission" date="2021-10" db="EMBL/GenBank/DDBJ databases">
        <title>Tropical sea cucumber genome reveals ecological adaptation and Cuvierian tubules defense mechanism.</title>
        <authorList>
            <person name="Chen T."/>
        </authorList>
    </citation>
    <scope>NUCLEOTIDE SEQUENCE</scope>
    <source>
        <strain evidence="2">Nanhai2018</strain>
        <tissue evidence="2">Muscle</tissue>
    </source>
</reference>
<sequence length="154" mass="17518">MSHNCFTLKTYIVILITAVCFVHQKVLPVPAYPVIQGCNHEQYCVLEVQREGSLTCTLTGIRPPVQLDVTAGFHLSPNVIEFFDKHLVSYDNGGAFDVSLVFKYRVKETEIHRVTVECRVVGAETDLFPLSTKFDMFFMTGNQKKYRHLEDKTG</sequence>
<feature type="signal peptide" evidence="1">
    <location>
        <begin position="1"/>
        <end position="24"/>
    </location>
</feature>
<gene>
    <name evidence="2" type="ORF">HOLleu_03581</name>
</gene>
<keyword evidence="1" id="KW-0732">Signal</keyword>
<organism evidence="2 3">
    <name type="scientific">Holothuria leucospilota</name>
    <name type="common">Black long sea cucumber</name>
    <name type="synonym">Mertensiothuria leucospilota</name>
    <dbReference type="NCBI Taxonomy" id="206669"/>
    <lineage>
        <taxon>Eukaryota</taxon>
        <taxon>Metazoa</taxon>
        <taxon>Echinodermata</taxon>
        <taxon>Eleutherozoa</taxon>
        <taxon>Echinozoa</taxon>
        <taxon>Holothuroidea</taxon>
        <taxon>Aspidochirotacea</taxon>
        <taxon>Aspidochirotida</taxon>
        <taxon>Holothuriidae</taxon>
        <taxon>Holothuria</taxon>
    </lineage>
</organism>
<dbReference type="Proteomes" id="UP001152320">
    <property type="component" value="Chromosome 1"/>
</dbReference>
<dbReference type="AlphaFoldDB" id="A0A9Q1CT08"/>
<dbReference type="EMBL" id="JAIZAY010000001">
    <property type="protein sequence ID" value="KAJ8050393.1"/>
    <property type="molecule type" value="Genomic_DNA"/>
</dbReference>
<feature type="chain" id="PRO_5040388819" evidence="1">
    <location>
        <begin position="25"/>
        <end position="154"/>
    </location>
</feature>
<name>A0A9Q1CT08_HOLLE</name>